<gene>
    <name evidence="1" type="ORF">Ctaglu_43360</name>
</gene>
<proteinExistence type="predicted"/>
<sequence>MKMAKCIVELEKIYRIRKGSEGKRSLDVDNSLLKTQKELSTQMVIEQEQ</sequence>
<evidence type="ECO:0000313" key="1">
    <source>
        <dbReference type="EMBL" id="GCD12713.1"/>
    </source>
</evidence>
<keyword evidence="2" id="KW-1185">Reference proteome</keyword>
<organism evidence="1 2">
    <name type="scientific">Clostridium tagluense</name>
    <dbReference type="NCBI Taxonomy" id="360422"/>
    <lineage>
        <taxon>Bacteria</taxon>
        <taxon>Bacillati</taxon>
        <taxon>Bacillota</taxon>
        <taxon>Clostridia</taxon>
        <taxon>Eubacteriales</taxon>
        <taxon>Clostridiaceae</taxon>
        <taxon>Clostridium</taxon>
    </lineage>
</organism>
<name>A0A401UT35_9CLOT</name>
<reference evidence="1 2" key="1">
    <citation type="submission" date="2018-11" db="EMBL/GenBank/DDBJ databases">
        <title>Genome sequencing and assembly of Clostridium tagluense strain A121.</title>
        <authorList>
            <person name="Murakami T."/>
            <person name="Segawa T."/>
            <person name="Shcherbakova V.A."/>
            <person name="Mori H."/>
            <person name="Yoshimura Y."/>
        </authorList>
    </citation>
    <scope>NUCLEOTIDE SEQUENCE [LARGE SCALE GENOMIC DNA]</scope>
    <source>
        <strain evidence="1 2">A121</strain>
    </source>
</reference>
<evidence type="ECO:0000313" key="2">
    <source>
        <dbReference type="Proteomes" id="UP000287872"/>
    </source>
</evidence>
<dbReference type="Proteomes" id="UP000287872">
    <property type="component" value="Unassembled WGS sequence"/>
</dbReference>
<dbReference type="AlphaFoldDB" id="A0A401UT35"/>
<accession>A0A401UT35</accession>
<comment type="caution">
    <text evidence="1">The sequence shown here is derived from an EMBL/GenBank/DDBJ whole genome shotgun (WGS) entry which is preliminary data.</text>
</comment>
<protein>
    <submittedName>
        <fullName evidence="1">Uncharacterized protein</fullName>
    </submittedName>
</protein>
<dbReference type="EMBL" id="BHYK01000039">
    <property type="protein sequence ID" value="GCD12713.1"/>
    <property type="molecule type" value="Genomic_DNA"/>
</dbReference>